<keyword evidence="3" id="KW-1185">Reference proteome</keyword>
<comment type="similarity">
    <text evidence="1">Belongs to the glycosyltransferase 20 family.</text>
</comment>
<dbReference type="EMBL" id="FOGU01000012">
    <property type="protein sequence ID" value="SES36391.1"/>
    <property type="molecule type" value="Genomic_DNA"/>
</dbReference>
<accession>A0A1H9WRF8</accession>
<dbReference type="STRING" id="641238.SAMN04490244_11299"/>
<gene>
    <name evidence="2" type="ORF">SAMN04490244_11299</name>
</gene>
<dbReference type="Gene3D" id="3.40.50.2000">
    <property type="entry name" value="Glycogen Phosphorylase B"/>
    <property type="match status" value="2"/>
</dbReference>
<name>A0A1H9WRF8_9RHOB</name>
<dbReference type="OrthoDB" id="9815690at2"/>
<dbReference type="GO" id="GO:0005992">
    <property type="term" value="P:trehalose biosynthetic process"/>
    <property type="evidence" value="ECO:0007669"/>
    <property type="project" value="InterPro"/>
</dbReference>
<dbReference type="CDD" id="cd03788">
    <property type="entry name" value="GT20_TPS"/>
    <property type="match status" value="1"/>
</dbReference>
<dbReference type="Pfam" id="PF00982">
    <property type="entry name" value="Glyco_transf_20"/>
    <property type="match status" value="1"/>
</dbReference>
<dbReference type="GO" id="GO:0003825">
    <property type="term" value="F:alpha,alpha-trehalose-phosphate synthase (UDP-forming) activity"/>
    <property type="evidence" value="ECO:0007669"/>
    <property type="project" value="TreeGrafter"/>
</dbReference>
<evidence type="ECO:0000256" key="1">
    <source>
        <dbReference type="ARBA" id="ARBA00008799"/>
    </source>
</evidence>
<dbReference type="InterPro" id="IPR001830">
    <property type="entry name" value="Glyco_trans_20"/>
</dbReference>
<dbReference type="SUPFAM" id="SSF53756">
    <property type="entry name" value="UDP-Glycosyltransferase/glycogen phosphorylase"/>
    <property type="match status" value="1"/>
</dbReference>
<dbReference type="PANTHER" id="PTHR10788:SF106">
    <property type="entry name" value="BCDNA.GH08860"/>
    <property type="match status" value="1"/>
</dbReference>
<dbReference type="PANTHER" id="PTHR10788">
    <property type="entry name" value="TREHALOSE-6-PHOSPHATE SYNTHASE"/>
    <property type="match status" value="1"/>
</dbReference>
<protein>
    <submittedName>
        <fullName evidence="2">Trehalose 6-phosphate synthase</fullName>
    </submittedName>
</protein>
<dbReference type="Proteomes" id="UP000198885">
    <property type="component" value="Unassembled WGS sequence"/>
</dbReference>
<evidence type="ECO:0000313" key="3">
    <source>
        <dbReference type="Proteomes" id="UP000198885"/>
    </source>
</evidence>
<sequence>MSERVIVVSNRVPTEEVPSGGLVVALHDCLSARGGLWLGAHPEPSEDADGGLVELPGGDGYEKAAFRLTPEEYEDYYLGYANSVLWPLCHRRTDLIALDRRYAEAYERVNRRVARHLAEMLTPDDLIWIHDYHFLPLARYLRELGVTNRIGFFLHIPFPALGDVTALPEREALHDWVVAFDVFGVQTRADVARGLEMFRAHQAGELMLDGRVKFRGDTVDIRSFPIGIDVEAFAGAAQAGGGRRLAGLGEYEDLVIGVDRLDYSKGIPNRVTAFGQYLDRLGPDSRRATLLQIAPPSRSSVTAYQEITRQLEYLAGSLNGDHAELDWTPIRYIHRGVPRDTLARLYRAARVGMVTPLADGMNLVAKEYVAAQDPEDPGVLILSATAGAAESMTDALIVNAYDTLEMAEALERALSMPLAERQDRHRRLLTTVRETHIAGWSQNFLSCLRQAEPAMPRVAMAG</sequence>
<reference evidence="2 3" key="1">
    <citation type="submission" date="2016-10" db="EMBL/GenBank/DDBJ databases">
        <authorList>
            <person name="de Groot N.N."/>
        </authorList>
    </citation>
    <scope>NUCLEOTIDE SEQUENCE [LARGE SCALE GENOMIC DNA]</scope>
    <source>
        <strain evidence="2 3">DSM 23042</strain>
    </source>
</reference>
<dbReference type="AlphaFoldDB" id="A0A1H9WRF8"/>
<evidence type="ECO:0000313" key="2">
    <source>
        <dbReference type="EMBL" id="SES36391.1"/>
    </source>
</evidence>
<dbReference type="RefSeq" id="WP_092695910.1">
    <property type="nucleotide sequence ID" value="NZ_FOGU01000012.1"/>
</dbReference>
<proteinExistence type="inferred from homology"/>
<organism evidence="2 3">
    <name type="scientific">Tranquillimonas rosea</name>
    <dbReference type="NCBI Taxonomy" id="641238"/>
    <lineage>
        <taxon>Bacteria</taxon>
        <taxon>Pseudomonadati</taxon>
        <taxon>Pseudomonadota</taxon>
        <taxon>Alphaproteobacteria</taxon>
        <taxon>Rhodobacterales</taxon>
        <taxon>Roseobacteraceae</taxon>
        <taxon>Tranquillimonas</taxon>
    </lineage>
</organism>